<dbReference type="EMBL" id="PCPH01000007">
    <property type="protein sequence ID" value="PRB87802.1"/>
    <property type="molecule type" value="Genomic_DNA"/>
</dbReference>
<gene>
    <name evidence="2" type="ORF">CQ022_00485</name>
    <name evidence="3" type="ORF">CQ033_20390</name>
</gene>
<keyword evidence="4" id="KW-1185">Reference proteome</keyword>
<feature type="transmembrane region" description="Helical" evidence="1">
    <location>
        <begin position="202"/>
        <end position="224"/>
    </location>
</feature>
<dbReference type="AlphaFoldDB" id="A0A2S9CWB1"/>
<dbReference type="Proteomes" id="UP000238534">
    <property type="component" value="Unassembled WGS sequence"/>
</dbReference>
<feature type="transmembrane region" description="Helical" evidence="1">
    <location>
        <begin position="74"/>
        <end position="94"/>
    </location>
</feature>
<comment type="caution">
    <text evidence="2">The sequence shown here is derived from an EMBL/GenBank/DDBJ whole genome shotgun (WGS) entry which is preliminary data.</text>
</comment>
<sequence length="299" mass="35337">MLKRYLKLRLKLLLKASNQSMDIGLLVSIILLFLVFFKTHNNSYYALISSTVLFIIHFTRKDINFLKNILGKQFYISLALEYCIIWTFINLFFIFKENNFVFLGNVFLCFILPLLKFKKYVANPKFINKIPNALLEWKAYIRKNIVIFFSFGLLSAFLGYHPATLIILGLCWLHILLHVYSFQENKEILILQFSKLRLEKKIMSSFLICWMISIPALITFAFLNPLQREYIIYFSLYLLLSNYIIVIHKYINYNEKIKTTHVNDADFFKFALIIGLIIPAIIYIINNRKSALKKIAQYV</sequence>
<evidence type="ECO:0000313" key="5">
    <source>
        <dbReference type="Proteomes" id="UP000238534"/>
    </source>
</evidence>
<accession>A0A2S9CWB1</accession>
<feature type="transmembrane region" description="Helical" evidence="1">
    <location>
        <begin position="230"/>
        <end position="247"/>
    </location>
</feature>
<feature type="transmembrane region" description="Helical" evidence="1">
    <location>
        <begin position="21"/>
        <end position="37"/>
    </location>
</feature>
<evidence type="ECO:0000313" key="2">
    <source>
        <dbReference type="EMBL" id="PRB84799.1"/>
    </source>
</evidence>
<feature type="transmembrane region" description="Helical" evidence="1">
    <location>
        <begin position="43"/>
        <end position="59"/>
    </location>
</feature>
<evidence type="ECO:0000256" key="1">
    <source>
        <dbReference type="SAM" id="Phobius"/>
    </source>
</evidence>
<feature type="transmembrane region" description="Helical" evidence="1">
    <location>
        <begin position="164"/>
        <end position="182"/>
    </location>
</feature>
<protein>
    <submittedName>
        <fullName evidence="2">Uncharacterized protein</fullName>
    </submittedName>
</protein>
<dbReference type="Proteomes" id="UP000238325">
    <property type="component" value="Unassembled WGS sequence"/>
</dbReference>
<name>A0A2S9CWB1_CHRCI</name>
<keyword evidence="1" id="KW-0472">Membrane</keyword>
<feature type="transmembrane region" description="Helical" evidence="1">
    <location>
        <begin position="267"/>
        <end position="285"/>
    </location>
</feature>
<dbReference type="RefSeq" id="WP_105684328.1">
    <property type="nucleotide sequence ID" value="NZ_PCPP01000001.1"/>
</dbReference>
<evidence type="ECO:0000313" key="3">
    <source>
        <dbReference type="EMBL" id="PRB87802.1"/>
    </source>
</evidence>
<dbReference type="EMBL" id="PCPP01000001">
    <property type="protein sequence ID" value="PRB84799.1"/>
    <property type="molecule type" value="Genomic_DNA"/>
</dbReference>
<keyword evidence="1" id="KW-0812">Transmembrane</keyword>
<keyword evidence="1" id="KW-1133">Transmembrane helix</keyword>
<organism evidence="2 5">
    <name type="scientific">Chryseobacterium culicis</name>
    <dbReference type="NCBI Taxonomy" id="680127"/>
    <lineage>
        <taxon>Bacteria</taxon>
        <taxon>Pseudomonadati</taxon>
        <taxon>Bacteroidota</taxon>
        <taxon>Flavobacteriia</taxon>
        <taxon>Flavobacteriales</taxon>
        <taxon>Weeksellaceae</taxon>
        <taxon>Chryseobacterium group</taxon>
        <taxon>Chryseobacterium</taxon>
    </lineage>
</organism>
<evidence type="ECO:0000313" key="4">
    <source>
        <dbReference type="Proteomes" id="UP000238325"/>
    </source>
</evidence>
<feature type="transmembrane region" description="Helical" evidence="1">
    <location>
        <begin position="100"/>
        <end position="118"/>
    </location>
</feature>
<proteinExistence type="predicted"/>
<dbReference type="OrthoDB" id="1274135at2"/>
<reference evidence="4 5" key="1">
    <citation type="submission" date="2017-09" db="EMBL/GenBank/DDBJ databases">
        <title>Genomic, metabolic, and phenotypic characteristics of bacterial isolates from the natural microbiome of the model nematode Caenorhabditis elegans.</title>
        <authorList>
            <person name="Zimmermann J."/>
            <person name="Obeng N."/>
            <person name="Yang W."/>
            <person name="Obeng O."/>
            <person name="Kissoyan K."/>
            <person name="Pees B."/>
            <person name="Dirksen P."/>
            <person name="Hoppner M."/>
            <person name="Franke A."/>
            <person name="Rosenstiel P."/>
            <person name="Leippe M."/>
            <person name="Dierking K."/>
            <person name="Kaleta C."/>
            <person name="Schulenburg H."/>
        </authorList>
    </citation>
    <scope>NUCLEOTIDE SEQUENCE [LARGE SCALE GENOMIC DNA]</scope>
    <source>
        <strain evidence="2 5">MYb25</strain>
        <strain evidence="3 4">MYb44</strain>
    </source>
</reference>